<dbReference type="AlphaFoldDB" id="A0A9P0CKC7"/>
<dbReference type="InterPro" id="IPR058923">
    <property type="entry name" value="RCC1-like_dom"/>
</dbReference>
<dbReference type="GO" id="GO:0005737">
    <property type="term" value="C:cytoplasm"/>
    <property type="evidence" value="ECO:0007669"/>
    <property type="project" value="TreeGrafter"/>
</dbReference>
<dbReference type="OrthoDB" id="61110at2759"/>
<keyword evidence="1" id="KW-0344">Guanine-nucleotide releasing factor</keyword>
<feature type="repeat" description="RCC1" evidence="3">
    <location>
        <begin position="372"/>
        <end position="425"/>
    </location>
</feature>
<dbReference type="InterPro" id="IPR000408">
    <property type="entry name" value="Reg_chr_condens"/>
</dbReference>
<keyword evidence="2" id="KW-0677">Repeat</keyword>
<evidence type="ECO:0000313" key="6">
    <source>
        <dbReference type="Proteomes" id="UP001153636"/>
    </source>
</evidence>
<dbReference type="PROSITE" id="PS00625">
    <property type="entry name" value="RCC1_1"/>
    <property type="match status" value="1"/>
</dbReference>
<dbReference type="InterPro" id="IPR009091">
    <property type="entry name" value="RCC1/BLIP-II"/>
</dbReference>
<dbReference type="PROSITE" id="PS00626">
    <property type="entry name" value="RCC1_2"/>
    <property type="match status" value="4"/>
</dbReference>
<evidence type="ECO:0000256" key="2">
    <source>
        <dbReference type="ARBA" id="ARBA00022737"/>
    </source>
</evidence>
<dbReference type="SUPFAM" id="SSF50985">
    <property type="entry name" value="RCC1/BLIP-II"/>
    <property type="match status" value="1"/>
</dbReference>
<dbReference type="Proteomes" id="UP001153636">
    <property type="component" value="Chromosome 11"/>
</dbReference>
<feature type="repeat" description="RCC1" evidence="3">
    <location>
        <begin position="144"/>
        <end position="195"/>
    </location>
</feature>
<evidence type="ECO:0000259" key="4">
    <source>
        <dbReference type="Pfam" id="PF25390"/>
    </source>
</evidence>
<dbReference type="PANTHER" id="PTHR45982:SF1">
    <property type="entry name" value="REGULATOR OF CHROMOSOME CONDENSATION"/>
    <property type="match status" value="1"/>
</dbReference>
<feature type="repeat" description="RCC1" evidence="3">
    <location>
        <begin position="91"/>
        <end position="143"/>
    </location>
</feature>
<reference evidence="5" key="1">
    <citation type="submission" date="2022-01" db="EMBL/GenBank/DDBJ databases">
        <authorList>
            <person name="King R."/>
        </authorList>
    </citation>
    <scope>NUCLEOTIDE SEQUENCE</scope>
</reference>
<feature type="repeat" description="RCC1" evidence="3">
    <location>
        <begin position="40"/>
        <end position="90"/>
    </location>
</feature>
<dbReference type="Gene3D" id="2.130.10.30">
    <property type="entry name" value="Regulator of chromosome condensation 1/beta-lactamase-inhibitor protein II"/>
    <property type="match status" value="1"/>
</dbReference>
<dbReference type="PROSITE" id="PS50012">
    <property type="entry name" value="RCC1_3"/>
    <property type="match status" value="6"/>
</dbReference>
<dbReference type="GO" id="GO:0005085">
    <property type="term" value="F:guanyl-nucleotide exchange factor activity"/>
    <property type="evidence" value="ECO:0007669"/>
    <property type="project" value="TreeGrafter"/>
</dbReference>
<evidence type="ECO:0000256" key="3">
    <source>
        <dbReference type="PROSITE-ProRule" id="PRU00235"/>
    </source>
</evidence>
<evidence type="ECO:0000313" key="5">
    <source>
        <dbReference type="EMBL" id="CAH1101085.1"/>
    </source>
</evidence>
<sequence>MANKRRRPTSIDKNDITISKSKRAKFTLENVSLPEVNREGVVLVTGAGDVGQLGLGPDVLEKSRAAAVKLDNPIVDICAGGMHTVCLTKEGKVLTFGCNDEGALGRTTEGKEDAEFEAGQVELPSKVVQISAGDSHTAALLDDGRVFAWGTFRDSHGNMGMTLNGNEKYPYEILKDVVVKKIASGADHIVFLTNHGDVYTCGCAEQGQLGRTTERGSSRNARSGVGKGQFAKLLEPLPISLKPSLKLHFDNIWASNYGTFCKVANSDKIYVCGLNNYNQIGLKELVPYFTPTLSKDFSKYRWHIISSGQHHTIGLDLDGKVYAIGRKDYGRLGLGKDCEDAFEIQRVKDLSDKKVVHVACGTATSFAVTSEGELYGWGMGTNGQLGTGEEDDCEVPTLIKSKQLQDKKVFRVSSGGQHTVILAVQIVSNNSHGDA</sequence>
<gene>
    <name evidence="5" type="ORF">PSYICH_LOCUS2684</name>
</gene>
<name>A0A9P0CKC7_9CUCU</name>
<dbReference type="PRINTS" id="PR00633">
    <property type="entry name" value="RCCNDNSATION"/>
</dbReference>
<dbReference type="Pfam" id="PF25390">
    <property type="entry name" value="WD40_RLD"/>
    <property type="match status" value="1"/>
</dbReference>
<evidence type="ECO:0000256" key="1">
    <source>
        <dbReference type="ARBA" id="ARBA00022658"/>
    </source>
</evidence>
<feature type="repeat" description="RCC1" evidence="3">
    <location>
        <begin position="267"/>
        <end position="318"/>
    </location>
</feature>
<feature type="repeat" description="RCC1" evidence="3">
    <location>
        <begin position="319"/>
        <end position="371"/>
    </location>
</feature>
<feature type="domain" description="RCC1-like" evidence="4">
    <location>
        <begin position="42"/>
        <end position="421"/>
    </location>
</feature>
<proteinExistence type="predicted"/>
<dbReference type="InterPro" id="IPR051553">
    <property type="entry name" value="Ran_GTPase-activating"/>
</dbReference>
<accession>A0A9P0CKC7</accession>
<dbReference type="EMBL" id="OV651823">
    <property type="protein sequence ID" value="CAH1101085.1"/>
    <property type="molecule type" value="Genomic_DNA"/>
</dbReference>
<keyword evidence="6" id="KW-1185">Reference proteome</keyword>
<dbReference type="PANTHER" id="PTHR45982">
    <property type="entry name" value="REGULATOR OF CHROMOSOME CONDENSATION"/>
    <property type="match status" value="1"/>
</dbReference>
<organism evidence="5 6">
    <name type="scientific">Psylliodes chrysocephalus</name>
    <dbReference type="NCBI Taxonomy" id="3402493"/>
    <lineage>
        <taxon>Eukaryota</taxon>
        <taxon>Metazoa</taxon>
        <taxon>Ecdysozoa</taxon>
        <taxon>Arthropoda</taxon>
        <taxon>Hexapoda</taxon>
        <taxon>Insecta</taxon>
        <taxon>Pterygota</taxon>
        <taxon>Neoptera</taxon>
        <taxon>Endopterygota</taxon>
        <taxon>Coleoptera</taxon>
        <taxon>Polyphaga</taxon>
        <taxon>Cucujiformia</taxon>
        <taxon>Chrysomeloidea</taxon>
        <taxon>Chrysomelidae</taxon>
        <taxon>Galerucinae</taxon>
        <taxon>Alticini</taxon>
        <taxon>Psylliodes</taxon>
    </lineage>
</organism>
<protein>
    <recommendedName>
        <fullName evidence="4">RCC1-like domain-containing protein</fullName>
    </recommendedName>
</protein>